<gene>
    <name evidence="2" type="ORF">AB675_5931</name>
</gene>
<dbReference type="GeneID" id="28738061"/>
<organism evidence="2 3">
    <name type="scientific">Cyphellophora attinorum</name>
    <dbReference type="NCBI Taxonomy" id="1664694"/>
    <lineage>
        <taxon>Eukaryota</taxon>
        <taxon>Fungi</taxon>
        <taxon>Dikarya</taxon>
        <taxon>Ascomycota</taxon>
        <taxon>Pezizomycotina</taxon>
        <taxon>Eurotiomycetes</taxon>
        <taxon>Chaetothyriomycetidae</taxon>
        <taxon>Chaetothyriales</taxon>
        <taxon>Cyphellophoraceae</taxon>
        <taxon>Cyphellophora</taxon>
    </lineage>
</organism>
<dbReference type="Proteomes" id="UP000038010">
    <property type="component" value="Unassembled WGS sequence"/>
</dbReference>
<dbReference type="STRING" id="1664694.A0A0N0NL69"/>
<dbReference type="RefSeq" id="XP_017998652.1">
    <property type="nucleotide sequence ID" value="XM_018146181.1"/>
</dbReference>
<dbReference type="VEuPathDB" id="FungiDB:AB675_5931"/>
<comment type="caution">
    <text evidence="2">The sequence shown here is derived from an EMBL/GenBank/DDBJ whole genome shotgun (WGS) entry which is preliminary data.</text>
</comment>
<keyword evidence="3" id="KW-1185">Reference proteome</keyword>
<proteinExistence type="predicted"/>
<sequence>MALCRPTCFLRPRQATLPSIYANAFSGRRPFANKSSLLRLSRPPDRPQLPFLYSRAIPKTGYTPTSRYITTEAKGRWKQRIKNALKIGVGFWTAVFLIEWLKVGISHTKIENEYPTPHDWSFWSRWKLRKAHWIANGYEGEGVRVYIDWGDAGKEFKDLLERLENESQDGQNILKGETLVAGVGRTGFDVSMKSIPWRRGYFQALMGAANAAEHLEDMVRKKGGNDDMLYPRESIPGPSNPRPKPMRPDRYGRRKSVPNEDEVENAFAQPEVYYMKIMTTIGFSSSQKIDAALAYAEWCDFKGLHDTARNMYDWALDIGTAALPESAGQVVNNKTGAINAGKDEFVTSNLFRVTTALGVHQAQIGNSRDALAVFLSILRARKTLPAAPQEPKVQKTIGPEKHPVWTWIEILKNYLLDKPYPRISSDGDERPFHTLKEACEEVGLMTYIGEILFASGDKEKIKGLSWTRDSVEAAEAVLWVMDEQGKKNGRERCKECLETGLKNWQDMTVQMSRLSRRRKEEAEQYQGILGTGLGRGATIKRAENEVLRWQEEEHQIDLRRQKTLPLLRVQA</sequence>
<name>A0A0N0NL69_9EURO</name>
<protein>
    <submittedName>
        <fullName evidence="2">Uncharacterized protein</fullName>
    </submittedName>
</protein>
<feature type="region of interest" description="Disordered" evidence="1">
    <location>
        <begin position="223"/>
        <end position="262"/>
    </location>
</feature>
<accession>A0A0N0NL69</accession>
<dbReference type="OrthoDB" id="5408102at2759"/>
<dbReference type="EMBL" id="LFJN01000017">
    <property type="protein sequence ID" value="KPI38689.1"/>
    <property type="molecule type" value="Genomic_DNA"/>
</dbReference>
<evidence type="ECO:0000313" key="3">
    <source>
        <dbReference type="Proteomes" id="UP000038010"/>
    </source>
</evidence>
<evidence type="ECO:0000313" key="2">
    <source>
        <dbReference type="EMBL" id="KPI38689.1"/>
    </source>
</evidence>
<dbReference type="AlphaFoldDB" id="A0A0N0NL69"/>
<evidence type="ECO:0000256" key="1">
    <source>
        <dbReference type="SAM" id="MobiDB-lite"/>
    </source>
</evidence>
<reference evidence="2 3" key="1">
    <citation type="submission" date="2015-06" db="EMBL/GenBank/DDBJ databases">
        <title>Draft genome of the ant-associated black yeast Phialophora attae CBS 131958.</title>
        <authorList>
            <person name="Moreno L.F."/>
            <person name="Stielow B.J."/>
            <person name="de Hoog S."/>
            <person name="Vicente V.A."/>
            <person name="Weiss V.A."/>
            <person name="de Vries M."/>
            <person name="Cruz L.M."/>
            <person name="Souza E.M."/>
        </authorList>
    </citation>
    <scope>NUCLEOTIDE SEQUENCE [LARGE SCALE GENOMIC DNA]</scope>
    <source>
        <strain evidence="2 3">CBS 131958</strain>
    </source>
</reference>